<dbReference type="RefSeq" id="WP_246563710.1">
    <property type="nucleotide sequence ID" value="NZ_BOSE01000007.1"/>
</dbReference>
<protein>
    <submittedName>
        <fullName evidence="3">Protein-glutamine gamma-glutamyltransferase</fullName>
    </submittedName>
</protein>
<dbReference type="InterPro" id="IPR020916">
    <property type="entry name" value="Gln_gamma-glutamylTfrase_bac"/>
</dbReference>
<comment type="caution">
    <text evidence="3">The sequence shown here is derived from an EMBL/GenBank/DDBJ whole genome shotgun (WGS) entry which is preliminary data.</text>
</comment>
<evidence type="ECO:0000313" key="3">
    <source>
        <dbReference type="EMBL" id="GIP17988.1"/>
    </source>
</evidence>
<dbReference type="Pfam" id="PF20085">
    <property type="entry name" value="TGL"/>
    <property type="match status" value="1"/>
</dbReference>
<dbReference type="GO" id="GO:0030435">
    <property type="term" value="P:sporulation resulting in formation of a cellular spore"/>
    <property type="evidence" value="ECO:0007669"/>
    <property type="project" value="UniProtKB-KW"/>
</dbReference>
<dbReference type="Proteomes" id="UP000683139">
    <property type="component" value="Unassembled WGS sequence"/>
</dbReference>
<keyword evidence="4" id="KW-1185">Reference proteome</keyword>
<dbReference type="HAMAP" id="MF_00727">
    <property type="entry name" value="Tgl"/>
    <property type="match status" value="1"/>
</dbReference>
<keyword evidence="2" id="KW-0749">Sporulation</keyword>
<gene>
    <name evidence="3" type="primary">tgl</name>
    <name evidence="3" type="ORF">J40TS1_36300</name>
</gene>
<keyword evidence="1" id="KW-0808">Transferase</keyword>
<accession>A0A919YWC3</accession>
<name>A0A919YWC3_9BACL</name>
<dbReference type="EMBL" id="BOSE01000007">
    <property type="protein sequence ID" value="GIP17988.1"/>
    <property type="molecule type" value="Genomic_DNA"/>
</dbReference>
<organism evidence="3 4">
    <name type="scientific">Paenibacillus montaniterrae</name>
    <dbReference type="NCBI Taxonomy" id="429341"/>
    <lineage>
        <taxon>Bacteria</taxon>
        <taxon>Bacillati</taxon>
        <taxon>Bacillota</taxon>
        <taxon>Bacilli</taxon>
        <taxon>Bacillales</taxon>
        <taxon>Paenibacillaceae</taxon>
        <taxon>Paenibacillus</taxon>
    </lineage>
</organism>
<proteinExistence type="inferred from homology"/>
<evidence type="ECO:0000256" key="1">
    <source>
        <dbReference type="ARBA" id="ARBA00022679"/>
    </source>
</evidence>
<dbReference type="NCBIfam" id="NF002869">
    <property type="entry name" value="PRK03187.1"/>
    <property type="match status" value="1"/>
</dbReference>
<dbReference type="GO" id="GO:0003810">
    <property type="term" value="F:protein-glutamine gamma-glutamyltransferase activity"/>
    <property type="evidence" value="ECO:0007669"/>
    <property type="project" value="InterPro"/>
</dbReference>
<evidence type="ECO:0000256" key="2">
    <source>
        <dbReference type="ARBA" id="ARBA00022969"/>
    </source>
</evidence>
<sequence length="271" mass="31625">MIVLNTGSLDELNMDSLSEVERNIVRWKIASRVRYDYSSLDALRFELRMRKNTVDACYAMFHSGAQFAVFSRSRCNPRFWIRTRNGGFLLRKDVRPSDAIRDIYNNGQLYAFECSGAIIILYYRAVLETIGDATFNYYFQDLFLRDWQKDYDLRLVASYDLNDAYPGDCCYFRNPDHHPRHPEWQGENAIMLDRDLFFGHGVGVQTSAGIIANLNRARRPFARRSAYMENLIVRPDFEMLRALIIHEQRIGIESGELVLEDQETELLSMLA</sequence>
<evidence type="ECO:0000313" key="4">
    <source>
        <dbReference type="Proteomes" id="UP000683139"/>
    </source>
</evidence>
<reference evidence="3" key="1">
    <citation type="submission" date="2021-03" db="EMBL/GenBank/DDBJ databases">
        <title>Antimicrobial resistance genes in bacteria isolated from Japanese honey, and their potential for conferring macrolide and lincosamide resistance in the American foulbrood pathogen Paenibacillus larvae.</title>
        <authorList>
            <person name="Okamoto M."/>
            <person name="Kumagai M."/>
            <person name="Kanamori H."/>
            <person name="Takamatsu D."/>
        </authorList>
    </citation>
    <scope>NUCLEOTIDE SEQUENCE</scope>
    <source>
        <strain evidence="3">J40TS1</strain>
    </source>
</reference>
<dbReference type="AlphaFoldDB" id="A0A919YWC3"/>